<name>A0ABN1PWD8_9ACTN</name>
<organism evidence="1 2">
    <name type="scientific">Nonomuraea longicatena</name>
    <dbReference type="NCBI Taxonomy" id="83682"/>
    <lineage>
        <taxon>Bacteria</taxon>
        <taxon>Bacillati</taxon>
        <taxon>Actinomycetota</taxon>
        <taxon>Actinomycetes</taxon>
        <taxon>Streptosporangiales</taxon>
        <taxon>Streptosporangiaceae</taxon>
        <taxon>Nonomuraea</taxon>
    </lineage>
</organism>
<dbReference type="EMBL" id="BAAAHQ010000021">
    <property type="protein sequence ID" value="GAA0934302.1"/>
    <property type="molecule type" value="Genomic_DNA"/>
</dbReference>
<proteinExistence type="predicted"/>
<accession>A0ABN1PWD8</accession>
<comment type="caution">
    <text evidence="1">The sequence shown here is derived from an EMBL/GenBank/DDBJ whole genome shotgun (WGS) entry which is preliminary data.</text>
</comment>
<dbReference type="RefSeq" id="WP_343951557.1">
    <property type="nucleotide sequence ID" value="NZ_BAAAHQ010000021.1"/>
</dbReference>
<keyword evidence="2" id="KW-1185">Reference proteome</keyword>
<gene>
    <name evidence="1" type="ORF">GCM10009560_41340</name>
</gene>
<evidence type="ECO:0000313" key="1">
    <source>
        <dbReference type="EMBL" id="GAA0934302.1"/>
    </source>
</evidence>
<dbReference type="Proteomes" id="UP001501578">
    <property type="component" value="Unassembled WGS sequence"/>
</dbReference>
<reference evidence="1 2" key="1">
    <citation type="journal article" date="2019" name="Int. J. Syst. Evol. Microbiol.">
        <title>The Global Catalogue of Microorganisms (GCM) 10K type strain sequencing project: providing services to taxonomists for standard genome sequencing and annotation.</title>
        <authorList>
            <consortium name="The Broad Institute Genomics Platform"/>
            <consortium name="The Broad Institute Genome Sequencing Center for Infectious Disease"/>
            <person name="Wu L."/>
            <person name="Ma J."/>
        </authorList>
    </citation>
    <scope>NUCLEOTIDE SEQUENCE [LARGE SCALE GENOMIC DNA]</scope>
    <source>
        <strain evidence="1 2">JCM 11136</strain>
    </source>
</reference>
<sequence length="84" mass="9554">MFARRERDPGRRRDVYVVDTEAWYHSIVVSSRQALEAAEFAIAAARTPGIDRSAAERLARGGAFMERITLDMIESADRWRALLT</sequence>
<protein>
    <submittedName>
        <fullName evidence="1">Uncharacterized protein</fullName>
    </submittedName>
</protein>
<evidence type="ECO:0000313" key="2">
    <source>
        <dbReference type="Proteomes" id="UP001501578"/>
    </source>
</evidence>